<dbReference type="InterPro" id="IPR001296">
    <property type="entry name" value="Glyco_trans_1"/>
</dbReference>
<evidence type="ECO:0000259" key="2">
    <source>
        <dbReference type="Pfam" id="PF00534"/>
    </source>
</evidence>
<feature type="domain" description="Glycosyltransferase 2-like" evidence="3">
    <location>
        <begin position="232"/>
        <end position="345"/>
    </location>
</feature>
<accession>A0A3A9K937</accession>
<dbReference type="Gene3D" id="3.90.550.10">
    <property type="entry name" value="Spore Coat Polysaccharide Biosynthesis Protein SpsA, Chain A"/>
    <property type="match status" value="1"/>
</dbReference>
<dbReference type="CDD" id="cd00761">
    <property type="entry name" value="Glyco_tranf_GTA_type"/>
    <property type="match status" value="1"/>
</dbReference>
<comment type="caution">
    <text evidence="4">The sequence shown here is derived from an EMBL/GenBank/DDBJ whole genome shotgun (WGS) entry which is preliminary data.</text>
</comment>
<dbReference type="Pfam" id="PF00534">
    <property type="entry name" value="Glycos_transf_1"/>
    <property type="match status" value="1"/>
</dbReference>
<sequence>MKKILALLSKMIHWILYKRLNTKQKKYVANMLTEQQKEGIKRLFRKAAIPNKDGMYMGRIDRAKYKLRNLGFEAKAVEDLESVLEEVDSPYFKRLAAWELALWYANKQTVEGAEKSLTYIPLALDGEKDKEHLRQISIVTAECLDRMNHKGKALDALNRVLYKEQHPDLYLALSNIESKEENKLEKINKMFTSFGLRNVALEKSETKTAYDRLITVPDTVAFKEEKENPKVTVIMPVYHAEELIHTAIQSILSQTWKNLEVIVVDDCSSDNTFSVAQSYEQKDSRVKVIKTDVNGGAYIARNHALKLATGEFVTINDADDWSHAEKIEKQVKHLIAHPAKIGNTSQQARATEELDFFRRGKPGLYIFSNMSSFMFRREPVIEKIGYWDCVRFGGDSEFIKRIKLEFGEKKVVELATGPLCFQRQTETSLTGSSSFGFPGYFMGARKEYLEAQKYHHALANTLYYPFPQVERPFVAPLPMLPNREKGVVRQFDVIIMSDFRLDGGSTLSSIEEIKAHHKNGWKTGIVQLNTYDYPPKKKINPKVRELINEEKIELIVYGEEASCDLLILRYPPIFQERQLYFPTIHAEEVRLIVNQTPFNEYSAHGVKRFDLNVVDQRIQEYFGQKAIWHPIGPLVRKALLGHHAEHIQSISLSDMDWGNIIDLDDWDTGRSKKPTPSEPYTIGRHARDNYVKWPESKEVLLAAYPSDDRFKIKILGGAKTPKRVLGKLPSNWEVSKFDEISPKDFLKDVDFFVYYTHSDWIESFGRVIIEALAAGVPVIISPEYKALFKEAALYAEPEEVQTQINYLLENDNYERQVARAIAFIQDQFSYDMHIRRMKKVTEVK</sequence>
<dbReference type="Gene3D" id="3.40.50.2000">
    <property type="entry name" value="Glycogen Phosphorylase B"/>
    <property type="match status" value="1"/>
</dbReference>
<dbReference type="GO" id="GO:0016757">
    <property type="term" value="F:glycosyltransferase activity"/>
    <property type="evidence" value="ECO:0007669"/>
    <property type="project" value="InterPro"/>
</dbReference>
<dbReference type="AlphaFoldDB" id="A0A3A9K937"/>
<dbReference type="InterPro" id="IPR029044">
    <property type="entry name" value="Nucleotide-diphossugar_trans"/>
</dbReference>
<name>A0A3A9K937_9BACI</name>
<evidence type="ECO:0000256" key="1">
    <source>
        <dbReference type="ARBA" id="ARBA00006739"/>
    </source>
</evidence>
<dbReference type="Proteomes" id="UP000281498">
    <property type="component" value="Unassembled WGS sequence"/>
</dbReference>
<proteinExistence type="inferred from homology"/>
<dbReference type="SUPFAM" id="SSF53756">
    <property type="entry name" value="UDP-Glycosyltransferase/glycogen phosphorylase"/>
    <property type="match status" value="1"/>
</dbReference>
<keyword evidence="5" id="KW-1185">Reference proteome</keyword>
<dbReference type="EMBL" id="PDOE01000002">
    <property type="protein sequence ID" value="RKL68038.1"/>
    <property type="molecule type" value="Genomic_DNA"/>
</dbReference>
<dbReference type="RefSeq" id="WP_110938376.1">
    <property type="nucleotide sequence ID" value="NZ_KZ614147.1"/>
</dbReference>
<dbReference type="InterPro" id="IPR001173">
    <property type="entry name" value="Glyco_trans_2-like"/>
</dbReference>
<comment type="similarity">
    <text evidence="1">Belongs to the glycosyltransferase 2 family.</text>
</comment>
<evidence type="ECO:0000313" key="5">
    <source>
        <dbReference type="Proteomes" id="UP000281498"/>
    </source>
</evidence>
<dbReference type="SUPFAM" id="SSF53448">
    <property type="entry name" value="Nucleotide-diphospho-sugar transferases"/>
    <property type="match status" value="1"/>
</dbReference>
<organism evidence="4 5">
    <name type="scientific">Salipaludibacillus neizhouensis</name>
    <dbReference type="NCBI Taxonomy" id="885475"/>
    <lineage>
        <taxon>Bacteria</taxon>
        <taxon>Bacillati</taxon>
        <taxon>Bacillota</taxon>
        <taxon>Bacilli</taxon>
        <taxon>Bacillales</taxon>
        <taxon>Bacillaceae</taxon>
    </lineage>
</organism>
<dbReference type="PANTHER" id="PTHR22916">
    <property type="entry name" value="GLYCOSYLTRANSFERASE"/>
    <property type="match status" value="1"/>
</dbReference>
<reference evidence="4 5" key="1">
    <citation type="submission" date="2017-10" db="EMBL/GenBank/DDBJ databases">
        <title>Bacillus sp. nov., a halophilic bacterium isolated from a Keqin Lake.</title>
        <authorList>
            <person name="Wang H."/>
        </authorList>
    </citation>
    <scope>NUCLEOTIDE SEQUENCE [LARGE SCALE GENOMIC DNA]</scope>
    <source>
        <strain evidence="4 5">KCTC 13187</strain>
    </source>
</reference>
<feature type="domain" description="Glycosyl transferase family 1" evidence="2">
    <location>
        <begin position="742"/>
        <end position="816"/>
    </location>
</feature>
<keyword evidence="4" id="KW-0808">Transferase</keyword>
<gene>
    <name evidence="4" type="ORF">CR203_05950</name>
</gene>
<evidence type="ECO:0000259" key="3">
    <source>
        <dbReference type="Pfam" id="PF00535"/>
    </source>
</evidence>
<dbReference type="OrthoDB" id="396512at2"/>
<protein>
    <submittedName>
        <fullName evidence="4">Glycosyl transferase family A</fullName>
    </submittedName>
</protein>
<dbReference type="Pfam" id="PF00535">
    <property type="entry name" value="Glycos_transf_2"/>
    <property type="match status" value="1"/>
</dbReference>
<evidence type="ECO:0000313" key="4">
    <source>
        <dbReference type="EMBL" id="RKL68038.1"/>
    </source>
</evidence>